<dbReference type="RefSeq" id="WP_134717732.1">
    <property type="nucleotide sequence ID" value="NZ_SDKM01000016.1"/>
</dbReference>
<proteinExistence type="predicted"/>
<keyword evidence="1" id="KW-0862">Zinc</keyword>
<dbReference type="SUPFAM" id="SSF102588">
    <property type="entry name" value="LmbE-like"/>
    <property type="match status" value="1"/>
</dbReference>
<organism evidence="2 3">
    <name type="scientific">Nocardioides guangzhouensis</name>
    <dbReference type="NCBI Taxonomy" id="2497878"/>
    <lineage>
        <taxon>Bacteria</taxon>
        <taxon>Bacillati</taxon>
        <taxon>Actinomycetota</taxon>
        <taxon>Actinomycetes</taxon>
        <taxon>Propionibacteriales</taxon>
        <taxon>Nocardioidaceae</taxon>
        <taxon>Nocardioides</taxon>
    </lineage>
</organism>
<accession>A0A4Q4ZCX2</accession>
<dbReference type="InterPro" id="IPR003737">
    <property type="entry name" value="GlcNAc_PI_deacetylase-related"/>
</dbReference>
<name>A0A4Q4ZCX2_9ACTN</name>
<evidence type="ECO:0000313" key="3">
    <source>
        <dbReference type="Proteomes" id="UP000295198"/>
    </source>
</evidence>
<dbReference type="OrthoDB" id="3514174at2"/>
<reference evidence="2 3" key="1">
    <citation type="submission" date="2019-01" db="EMBL/GenBank/DDBJ databases">
        <title>Nocardioides guangzhouensis sp. nov., an actinobacterium isolated from soil.</title>
        <authorList>
            <person name="Fu Y."/>
            <person name="Cai Y."/>
            <person name="Lin Z."/>
            <person name="Chen P."/>
        </authorList>
    </citation>
    <scope>NUCLEOTIDE SEQUENCE [LARGE SCALE GENOMIC DNA]</scope>
    <source>
        <strain evidence="2 3">130</strain>
    </source>
</reference>
<dbReference type="Proteomes" id="UP000295198">
    <property type="component" value="Unassembled WGS sequence"/>
</dbReference>
<dbReference type="GO" id="GO:0016137">
    <property type="term" value="P:glycoside metabolic process"/>
    <property type="evidence" value="ECO:0007669"/>
    <property type="project" value="UniProtKB-ARBA"/>
</dbReference>
<dbReference type="InterPro" id="IPR024078">
    <property type="entry name" value="LmbE-like_dom_sf"/>
</dbReference>
<sequence>MIGLTLPTGALEVLCLGAHPDDIEIGCGGTLLRLARRPGLRLSGAVLTGRPDRVDEARGALDRFVPGAKLEAFGLPDGRLPAHWDAVKESLEGLAAAGRADLVLVPRVDDAHQDHRLVGRLATTVWRNALVLHYEIPKWDGDMAAPTHYVGLSAEDAHRKVELLDESYPSQADRDWWDDEMFLGLMRIRGMESRHQYAEAFFAGKVLIDPTGEGES</sequence>
<dbReference type="AlphaFoldDB" id="A0A4Q4ZCX2"/>
<dbReference type="Pfam" id="PF02585">
    <property type="entry name" value="PIG-L"/>
    <property type="match status" value="1"/>
</dbReference>
<gene>
    <name evidence="2" type="ORF">EKO23_12510</name>
</gene>
<keyword evidence="3" id="KW-1185">Reference proteome</keyword>
<evidence type="ECO:0000313" key="2">
    <source>
        <dbReference type="EMBL" id="RYP85568.1"/>
    </source>
</evidence>
<protein>
    <submittedName>
        <fullName evidence="2">PIG-L family deacetylase</fullName>
    </submittedName>
</protein>
<dbReference type="EMBL" id="SDKM01000016">
    <property type="protein sequence ID" value="RYP85568.1"/>
    <property type="molecule type" value="Genomic_DNA"/>
</dbReference>
<evidence type="ECO:0000256" key="1">
    <source>
        <dbReference type="ARBA" id="ARBA00022833"/>
    </source>
</evidence>
<comment type="caution">
    <text evidence="2">The sequence shown here is derived from an EMBL/GenBank/DDBJ whole genome shotgun (WGS) entry which is preliminary data.</text>
</comment>
<dbReference type="Gene3D" id="3.40.50.10320">
    <property type="entry name" value="LmbE-like"/>
    <property type="match status" value="1"/>
</dbReference>